<dbReference type="EMBL" id="LGGP01000414">
    <property type="protein sequence ID" value="KUK78107.1"/>
    <property type="molecule type" value="Genomic_DNA"/>
</dbReference>
<dbReference type="InterPro" id="IPR036388">
    <property type="entry name" value="WH-like_DNA-bd_sf"/>
</dbReference>
<dbReference type="Pfam" id="PF00480">
    <property type="entry name" value="ROK"/>
    <property type="match status" value="1"/>
</dbReference>
<dbReference type="InterPro" id="IPR043129">
    <property type="entry name" value="ATPase_NBD"/>
</dbReference>
<dbReference type="Proteomes" id="UP000054092">
    <property type="component" value="Unassembled WGS sequence"/>
</dbReference>
<dbReference type="PANTHER" id="PTHR18964:SF110">
    <property type="entry name" value="TRANSCRIPTIONAL REGULATOR, XYLR-RELATED"/>
    <property type="match status" value="1"/>
</dbReference>
<dbReference type="PANTHER" id="PTHR18964">
    <property type="entry name" value="ROK (REPRESSOR, ORF, KINASE) FAMILY"/>
    <property type="match status" value="1"/>
</dbReference>
<dbReference type="AlphaFoldDB" id="A0A101HJR9"/>
<evidence type="ECO:0000313" key="1">
    <source>
        <dbReference type="EMBL" id="KUK78107.1"/>
    </source>
</evidence>
<dbReference type="Gene3D" id="1.10.10.10">
    <property type="entry name" value="Winged helix-like DNA-binding domain superfamily/Winged helix DNA-binding domain"/>
    <property type="match status" value="1"/>
</dbReference>
<dbReference type="InterPro" id="IPR036390">
    <property type="entry name" value="WH_DNA-bd_sf"/>
</dbReference>
<protein>
    <submittedName>
        <fullName evidence="1">Transcriptional regulator/sugar kinase</fullName>
    </submittedName>
</protein>
<dbReference type="GO" id="GO:0016301">
    <property type="term" value="F:kinase activity"/>
    <property type="evidence" value="ECO:0007669"/>
    <property type="project" value="UniProtKB-KW"/>
</dbReference>
<proteinExistence type="predicted"/>
<dbReference type="InterPro" id="IPR000600">
    <property type="entry name" value="ROK"/>
</dbReference>
<reference evidence="2" key="1">
    <citation type="journal article" date="2015" name="MBio">
        <title>Genome-Resolved Metagenomic Analysis Reveals Roles for Candidate Phyla and Other Microbial Community Members in Biogeochemical Transformations in Oil Reservoirs.</title>
        <authorList>
            <person name="Hu P."/>
            <person name="Tom L."/>
            <person name="Singh A."/>
            <person name="Thomas B.C."/>
            <person name="Baker B.J."/>
            <person name="Piceno Y.M."/>
            <person name="Andersen G.L."/>
            <person name="Banfield J.F."/>
        </authorList>
    </citation>
    <scope>NUCLEOTIDE SEQUENCE [LARGE SCALE GENOMIC DNA]</scope>
</reference>
<sequence length="238" mass="25756">MPISERRSAGVLSELRERNLKTIIDVASRYQPISRTKISNLTGISKPTISKLVGSLINEGYLISAGKTSSGLGKRQELLSFNPGKAFVISVDVGLATTIVARVDLSMNVTDKCEIGTSESPEKFACELVDCISDLCDKGNELPSYLVISVPGLVRGDLRTAINVPLLHWTDLVLAELVESRLKLKGLDSPVMINNDAKLRVLAEVALKRDIPDDFANIVYALVKEGVGIGLFINGSIY</sequence>
<dbReference type="Gene3D" id="3.30.420.40">
    <property type="match status" value="2"/>
</dbReference>
<accession>A0A101HJR9</accession>
<comment type="caution">
    <text evidence="1">The sequence shown here is derived from an EMBL/GenBank/DDBJ whole genome shotgun (WGS) entry which is preliminary data.</text>
</comment>
<evidence type="ECO:0000313" key="2">
    <source>
        <dbReference type="Proteomes" id="UP000054092"/>
    </source>
</evidence>
<organism evidence="1 2">
    <name type="scientific">Mesotoga prima</name>
    <dbReference type="NCBI Taxonomy" id="1184387"/>
    <lineage>
        <taxon>Bacteria</taxon>
        <taxon>Thermotogati</taxon>
        <taxon>Thermotogota</taxon>
        <taxon>Thermotogae</taxon>
        <taxon>Kosmotogales</taxon>
        <taxon>Kosmotogaceae</taxon>
        <taxon>Mesotoga</taxon>
    </lineage>
</organism>
<dbReference type="SUPFAM" id="SSF46785">
    <property type="entry name" value="Winged helix' DNA-binding domain"/>
    <property type="match status" value="1"/>
</dbReference>
<gene>
    <name evidence="1" type="ORF">XD94_1840</name>
</gene>
<name>A0A101HJR9_9BACT</name>
<keyword evidence="1" id="KW-0418">Kinase</keyword>
<dbReference type="SUPFAM" id="SSF53067">
    <property type="entry name" value="Actin-like ATPase domain"/>
    <property type="match status" value="1"/>
</dbReference>
<feature type="non-terminal residue" evidence="1">
    <location>
        <position position="238"/>
    </location>
</feature>
<keyword evidence="1" id="KW-0808">Transferase</keyword>